<dbReference type="AlphaFoldDB" id="A0A543HGQ3"/>
<sequence>MLRIVADTDVRLETVLEHMRLENLHDFPACAAKFGKAKYEVPADDIVYDGADAVCGFLDENKLAFPDFHFEPTRVSPSPSTEVVVVEGRFRGTHLGVWRGLPATGRKVDFPMCLVFEFEGESMVNEIIYMDLATPLQQLGVAFNPDSAEFKLQTALSHPITLGKAVIDNLRGRFRRKT</sequence>
<dbReference type="InterPro" id="IPR032710">
    <property type="entry name" value="NTF2-like_dom_sf"/>
</dbReference>
<comment type="caution">
    <text evidence="1">The sequence shown here is derived from an EMBL/GenBank/DDBJ whole genome shotgun (WGS) entry which is preliminary data.</text>
</comment>
<gene>
    <name evidence="1" type="ORF">FBY41_4336</name>
</gene>
<proteinExistence type="predicted"/>
<keyword evidence="2" id="KW-1185">Reference proteome</keyword>
<dbReference type="Proteomes" id="UP000316747">
    <property type="component" value="Unassembled WGS sequence"/>
</dbReference>
<evidence type="ECO:0000313" key="2">
    <source>
        <dbReference type="Proteomes" id="UP000316747"/>
    </source>
</evidence>
<protein>
    <submittedName>
        <fullName evidence="1">Steroid delta-isomerase-like uncharacterized protein</fullName>
    </submittedName>
</protein>
<keyword evidence="1" id="KW-0413">Isomerase</keyword>
<dbReference type="EMBL" id="VFPM01000004">
    <property type="protein sequence ID" value="TQM57508.1"/>
    <property type="molecule type" value="Genomic_DNA"/>
</dbReference>
<dbReference type="PANTHER" id="PTHR38436:SF1">
    <property type="entry name" value="ESTER CYCLASE"/>
    <property type="match status" value="1"/>
</dbReference>
<name>A0A543HGQ3_9MICO</name>
<dbReference type="Pfam" id="PF07366">
    <property type="entry name" value="SnoaL"/>
    <property type="match status" value="1"/>
</dbReference>
<dbReference type="GO" id="GO:0030638">
    <property type="term" value="P:polyketide metabolic process"/>
    <property type="evidence" value="ECO:0007669"/>
    <property type="project" value="InterPro"/>
</dbReference>
<evidence type="ECO:0000313" key="1">
    <source>
        <dbReference type="EMBL" id="TQM57508.1"/>
    </source>
</evidence>
<dbReference type="GO" id="GO:0016853">
    <property type="term" value="F:isomerase activity"/>
    <property type="evidence" value="ECO:0007669"/>
    <property type="project" value="UniProtKB-KW"/>
</dbReference>
<dbReference type="PANTHER" id="PTHR38436">
    <property type="entry name" value="POLYKETIDE CYCLASE SNOAL-LIKE DOMAIN"/>
    <property type="match status" value="1"/>
</dbReference>
<accession>A0A543HGQ3</accession>
<reference evidence="1 2" key="1">
    <citation type="submission" date="2019-06" db="EMBL/GenBank/DDBJ databases">
        <title>Genome sequencing of plant associated microbes to promote plant fitness in Sorghum bicolor and Oryza sativa.</title>
        <authorList>
            <person name="Coleman-Derr D."/>
        </authorList>
    </citation>
    <scope>NUCLEOTIDE SEQUENCE [LARGE SCALE GENOMIC DNA]</scope>
    <source>
        <strain evidence="1 2">KV-663</strain>
    </source>
</reference>
<dbReference type="Gene3D" id="3.10.450.50">
    <property type="match status" value="1"/>
</dbReference>
<dbReference type="InterPro" id="IPR009959">
    <property type="entry name" value="Cyclase_SnoaL-like"/>
</dbReference>
<dbReference type="SUPFAM" id="SSF54427">
    <property type="entry name" value="NTF2-like"/>
    <property type="match status" value="1"/>
</dbReference>
<dbReference type="OrthoDB" id="9182871at2"/>
<organism evidence="1 2">
    <name type="scientific">Humibacillus xanthopallidus</name>
    <dbReference type="NCBI Taxonomy" id="412689"/>
    <lineage>
        <taxon>Bacteria</taxon>
        <taxon>Bacillati</taxon>
        <taxon>Actinomycetota</taxon>
        <taxon>Actinomycetes</taxon>
        <taxon>Micrococcales</taxon>
        <taxon>Intrasporangiaceae</taxon>
        <taxon>Humibacillus</taxon>
    </lineage>
</organism>